<feature type="chain" id="PRO_5003277180" description="Low molecular weight antigen MTB12-like C-terminal domain-containing protein" evidence="4">
    <location>
        <begin position="21"/>
        <end position="192"/>
    </location>
</feature>
<evidence type="ECO:0000256" key="1">
    <source>
        <dbReference type="ARBA" id="ARBA00022729"/>
    </source>
</evidence>
<feature type="region of interest" description="Disordered" evidence="3">
    <location>
        <begin position="23"/>
        <end position="58"/>
    </location>
</feature>
<comment type="caution">
    <text evidence="6">The sequence shown here is derived from an EMBL/GenBank/DDBJ whole genome shotgun (WGS) entry which is preliminary data.</text>
</comment>
<dbReference type="RefSeq" id="WP_009678549.1">
    <property type="nucleotide sequence ID" value="NZ_AEUD01000004.1"/>
</dbReference>
<organism evidence="6 7">
    <name type="scientific">Gordonia neofelifaecis NRRL B-59395</name>
    <dbReference type="NCBI Taxonomy" id="644548"/>
    <lineage>
        <taxon>Bacteria</taxon>
        <taxon>Bacillati</taxon>
        <taxon>Actinomycetota</taxon>
        <taxon>Actinomycetes</taxon>
        <taxon>Mycobacteriales</taxon>
        <taxon>Gordoniaceae</taxon>
        <taxon>Gordonia</taxon>
    </lineage>
</organism>
<dbReference type="STRING" id="644548.SCNU_06530"/>
<dbReference type="Proteomes" id="UP000035065">
    <property type="component" value="Unassembled WGS sequence"/>
</dbReference>
<gene>
    <name evidence="6" type="ORF">SCNU_06530</name>
</gene>
<dbReference type="OrthoDB" id="4567960at2"/>
<dbReference type="EMBL" id="AEUD01000004">
    <property type="protein sequence ID" value="EGD55876.1"/>
    <property type="molecule type" value="Genomic_DNA"/>
</dbReference>
<dbReference type="Pfam" id="PF26580">
    <property type="entry name" value="Mtb12_C"/>
    <property type="match status" value="1"/>
</dbReference>
<protein>
    <recommendedName>
        <fullName evidence="5">Low molecular weight antigen MTB12-like C-terminal domain-containing protein</fullName>
    </recommendedName>
</protein>
<dbReference type="eggNOG" id="ENOG5031EAK">
    <property type="taxonomic scope" value="Bacteria"/>
</dbReference>
<evidence type="ECO:0000313" key="7">
    <source>
        <dbReference type="Proteomes" id="UP000035065"/>
    </source>
</evidence>
<proteinExistence type="inferred from homology"/>
<feature type="domain" description="Low molecular weight antigen MTB12-like C-terminal" evidence="5">
    <location>
        <begin position="60"/>
        <end position="170"/>
    </location>
</feature>
<dbReference type="AlphaFoldDB" id="F1YHN8"/>
<comment type="similarity">
    <text evidence="2">Belongs to the MTB12 family.</text>
</comment>
<dbReference type="InterPro" id="IPR058644">
    <property type="entry name" value="Mtb12-like_C"/>
</dbReference>
<keyword evidence="1 4" id="KW-0732">Signal</keyword>
<name>F1YHN8_9ACTN</name>
<evidence type="ECO:0000256" key="4">
    <source>
        <dbReference type="SAM" id="SignalP"/>
    </source>
</evidence>
<evidence type="ECO:0000256" key="3">
    <source>
        <dbReference type="SAM" id="MobiDB-lite"/>
    </source>
</evidence>
<keyword evidence="7" id="KW-1185">Reference proteome</keyword>
<accession>F1YHN8</accession>
<dbReference type="PROSITE" id="PS51257">
    <property type="entry name" value="PROKAR_LIPOPROTEIN"/>
    <property type="match status" value="1"/>
</dbReference>
<evidence type="ECO:0000256" key="2">
    <source>
        <dbReference type="ARBA" id="ARBA00093774"/>
    </source>
</evidence>
<sequence>MNIRKIVTGAVLAGAIAATAACGSDNSDVPPVPSATTTTEAATTSAATGTEAEMTNPNKVPGVAALNDMLQKALDPSIKASEKTDLVEGSQIDPNLFNQLVKAKKDNPDVTYQIKKPILKAGPNKAKVKVEVKLPNNPPTKIDASIVFDNGRWKLSKETVCPLLSQTDVQSPLCAAAQSKAKSAVSSKKAAG</sequence>
<evidence type="ECO:0000259" key="5">
    <source>
        <dbReference type="Pfam" id="PF26580"/>
    </source>
</evidence>
<reference evidence="6 7" key="1">
    <citation type="journal article" date="2011" name="J. Bacteriol.">
        <title>Draft Genome Sequence of Gordonia neofelifaecis NRRL B-59395, a Cholesterol-Degrading Actinomycete.</title>
        <authorList>
            <person name="Ge F."/>
            <person name="Li W."/>
            <person name="Chen G."/>
            <person name="Liu Y."/>
            <person name="Zhang G."/>
            <person name="Yong B."/>
            <person name="Wang Q."/>
            <person name="Wang N."/>
            <person name="Huang Z."/>
            <person name="Li W."/>
            <person name="Wang J."/>
            <person name="Wu C."/>
            <person name="Xie Q."/>
            <person name="Liu G."/>
        </authorList>
    </citation>
    <scope>NUCLEOTIDE SEQUENCE [LARGE SCALE GENOMIC DNA]</scope>
    <source>
        <strain evidence="6 7">NRRL B-59395</strain>
    </source>
</reference>
<feature type="compositionally biased region" description="Low complexity" evidence="3">
    <location>
        <begin position="35"/>
        <end position="55"/>
    </location>
</feature>
<feature type="signal peptide" evidence="4">
    <location>
        <begin position="1"/>
        <end position="20"/>
    </location>
</feature>
<evidence type="ECO:0000313" key="6">
    <source>
        <dbReference type="EMBL" id="EGD55876.1"/>
    </source>
</evidence>